<dbReference type="CDD" id="cd03188">
    <property type="entry name" value="GST_C_Beta"/>
    <property type="match status" value="1"/>
</dbReference>
<dbReference type="RefSeq" id="WP_386759644.1">
    <property type="nucleotide sequence ID" value="NZ_JBHRXK010000006.1"/>
</dbReference>
<dbReference type="InterPro" id="IPR036282">
    <property type="entry name" value="Glutathione-S-Trfase_C_sf"/>
</dbReference>
<dbReference type="Proteomes" id="UP001595740">
    <property type="component" value="Unassembled WGS sequence"/>
</dbReference>
<organism evidence="3 4">
    <name type="scientific">Lysobacter cavernae</name>
    <dbReference type="NCBI Taxonomy" id="1685901"/>
    <lineage>
        <taxon>Bacteria</taxon>
        <taxon>Pseudomonadati</taxon>
        <taxon>Pseudomonadota</taxon>
        <taxon>Gammaproteobacteria</taxon>
        <taxon>Lysobacterales</taxon>
        <taxon>Lysobacteraceae</taxon>
        <taxon>Lysobacter</taxon>
    </lineage>
</organism>
<dbReference type="PROSITE" id="PS50404">
    <property type="entry name" value="GST_NTER"/>
    <property type="match status" value="1"/>
</dbReference>
<evidence type="ECO:0000313" key="3">
    <source>
        <dbReference type="EMBL" id="MFC3551875.1"/>
    </source>
</evidence>
<evidence type="ECO:0000259" key="1">
    <source>
        <dbReference type="PROSITE" id="PS50404"/>
    </source>
</evidence>
<protein>
    <submittedName>
        <fullName evidence="3">Glutathione transferase GstA</fullName>
        <ecNumber evidence="3">2.5.1.18</ecNumber>
    </submittedName>
</protein>
<dbReference type="SUPFAM" id="SSF47616">
    <property type="entry name" value="GST C-terminal domain-like"/>
    <property type="match status" value="1"/>
</dbReference>
<dbReference type="EMBL" id="JBHRXK010000006">
    <property type="protein sequence ID" value="MFC3551875.1"/>
    <property type="molecule type" value="Genomic_DNA"/>
</dbReference>
<dbReference type="PANTHER" id="PTHR44051">
    <property type="entry name" value="GLUTATHIONE S-TRANSFERASE-RELATED"/>
    <property type="match status" value="1"/>
</dbReference>
<reference evidence="4" key="1">
    <citation type="journal article" date="2019" name="Int. J. Syst. Evol. Microbiol.">
        <title>The Global Catalogue of Microorganisms (GCM) 10K type strain sequencing project: providing services to taxonomists for standard genome sequencing and annotation.</title>
        <authorList>
            <consortium name="The Broad Institute Genomics Platform"/>
            <consortium name="The Broad Institute Genome Sequencing Center for Infectious Disease"/>
            <person name="Wu L."/>
            <person name="Ma J."/>
        </authorList>
    </citation>
    <scope>NUCLEOTIDE SEQUENCE [LARGE SCALE GENOMIC DNA]</scope>
    <source>
        <strain evidence="4">KCTC 42875</strain>
    </source>
</reference>
<dbReference type="PANTHER" id="PTHR44051:SF8">
    <property type="entry name" value="GLUTATHIONE S-TRANSFERASE GSTA"/>
    <property type="match status" value="1"/>
</dbReference>
<name>A0ABV7RR76_9GAMM</name>
<feature type="domain" description="GST C-terminal" evidence="2">
    <location>
        <begin position="89"/>
        <end position="208"/>
    </location>
</feature>
<sequence length="208" mass="22620">MKLYYATNSCSLSPHIIANEAGIALELERVDIGRSPHRTEAGQDFAAINPKGYVPALRLDDGSLLTEGVAIALYLADHAPTSGLVPAEGTPARYRLLEWLAYISSELHKSYSPWLFHPELGETAQQAARAKVAMRLALIEQHLGEHAYLLGEHFGAADAYAFTVIGWSKFTGVDLAPFPRIGEYLQRIAARPHVRAAMRAQGMALAAA</sequence>
<dbReference type="Gene3D" id="3.40.30.10">
    <property type="entry name" value="Glutaredoxin"/>
    <property type="match status" value="1"/>
</dbReference>
<dbReference type="Pfam" id="PF00043">
    <property type="entry name" value="GST_C"/>
    <property type="match status" value="1"/>
</dbReference>
<evidence type="ECO:0000313" key="4">
    <source>
        <dbReference type="Proteomes" id="UP001595740"/>
    </source>
</evidence>
<dbReference type="InterPro" id="IPR040079">
    <property type="entry name" value="Glutathione_S-Trfase"/>
</dbReference>
<proteinExistence type="predicted"/>
<dbReference type="InterPro" id="IPR004046">
    <property type="entry name" value="GST_C"/>
</dbReference>
<evidence type="ECO:0000259" key="2">
    <source>
        <dbReference type="PROSITE" id="PS50405"/>
    </source>
</evidence>
<dbReference type="InterPro" id="IPR010987">
    <property type="entry name" value="Glutathione-S-Trfase_C-like"/>
</dbReference>
<gene>
    <name evidence="3" type="primary">gstA</name>
    <name evidence="3" type="ORF">ACFOLC_12770</name>
</gene>
<dbReference type="InterPro" id="IPR036249">
    <property type="entry name" value="Thioredoxin-like_sf"/>
</dbReference>
<accession>A0ABV7RR76</accession>
<dbReference type="EC" id="2.5.1.18" evidence="3"/>
<dbReference type="NCBIfam" id="NF007831">
    <property type="entry name" value="PRK10542.1"/>
    <property type="match status" value="1"/>
</dbReference>
<dbReference type="SUPFAM" id="SSF52833">
    <property type="entry name" value="Thioredoxin-like"/>
    <property type="match status" value="1"/>
</dbReference>
<dbReference type="SFLD" id="SFLDG01150">
    <property type="entry name" value="Main.1:_Beta-like"/>
    <property type="match status" value="1"/>
</dbReference>
<dbReference type="GO" id="GO:0004364">
    <property type="term" value="F:glutathione transferase activity"/>
    <property type="evidence" value="ECO:0007669"/>
    <property type="project" value="UniProtKB-EC"/>
</dbReference>
<dbReference type="SFLD" id="SFLDG00358">
    <property type="entry name" value="Main_(cytGST)"/>
    <property type="match status" value="1"/>
</dbReference>
<keyword evidence="3" id="KW-0808">Transferase</keyword>
<comment type="caution">
    <text evidence="3">The sequence shown here is derived from an EMBL/GenBank/DDBJ whole genome shotgun (WGS) entry which is preliminary data.</text>
</comment>
<dbReference type="InterPro" id="IPR004045">
    <property type="entry name" value="Glutathione_S-Trfase_N"/>
</dbReference>
<feature type="domain" description="GST N-terminal" evidence="1">
    <location>
        <begin position="1"/>
        <end position="83"/>
    </location>
</feature>
<dbReference type="SFLD" id="SFLDS00019">
    <property type="entry name" value="Glutathione_Transferase_(cytos"/>
    <property type="match status" value="1"/>
</dbReference>
<dbReference type="CDD" id="cd03057">
    <property type="entry name" value="GST_N_Beta"/>
    <property type="match status" value="1"/>
</dbReference>
<dbReference type="Gene3D" id="1.20.1050.10">
    <property type="match status" value="1"/>
</dbReference>
<dbReference type="Pfam" id="PF13409">
    <property type="entry name" value="GST_N_2"/>
    <property type="match status" value="1"/>
</dbReference>
<dbReference type="PROSITE" id="PS50405">
    <property type="entry name" value="GST_CTER"/>
    <property type="match status" value="1"/>
</dbReference>
<keyword evidence="4" id="KW-1185">Reference proteome</keyword>